<evidence type="ECO:0000256" key="4">
    <source>
        <dbReference type="ARBA" id="ARBA00022989"/>
    </source>
</evidence>
<keyword evidence="3 6" id="KW-0812">Transmembrane</keyword>
<evidence type="ECO:0000256" key="2">
    <source>
        <dbReference type="ARBA" id="ARBA00022475"/>
    </source>
</evidence>
<dbReference type="RefSeq" id="WP_338048326.1">
    <property type="nucleotide sequence ID" value="NZ_AP024601.1"/>
</dbReference>
<dbReference type="EMBL" id="AP024601">
    <property type="protein sequence ID" value="BCU81231.1"/>
    <property type="molecule type" value="Genomic_DNA"/>
</dbReference>
<evidence type="ECO:0000256" key="6">
    <source>
        <dbReference type="SAM" id="Phobius"/>
    </source>
</evidence>
<keyword evidence="4 6" id="KW-1133">Transmembrane helix</keyword>
<dbReference type="PANTHER" id="PTHR42770:SF7">
    <property type="entry name" value="MEMBRANE PROTEIN"/>
    <property type="match status" value="1"/>
</dbReference>
<dbReference type="GO" id="GO:0005886">
    <property type="term" value="C:plasma membrane"/>
    <property type="evidence" value="ECO:0007669"/>
    <property type="project" value="UniProtKB-SubCell"/>
</dbReference>
<keyword evidence="8" id="KW-1185">Reference proteome</keyword>
<dbReference type="InterPro" id="IPR002293">
    <property type="entry name" value="AA/rel_permease1"/>
</dbReference>
<evidence type="ECO:0000256" key="1">
    <source>
        <dbReference type="ARBA" id="ARBA00004651"/>
    </source>
</evidence>
<proteinExistence type="predicted"/>
<reference evidence="7" key="2">
    <citation type="journal article" date="2021" name="Microbiol. Resour. Announc.">
        <title>Complete Genome Sequence of Polycladomyces abyssicola JIR-001T, Isolated from Hemipelagic Sediment in Deep Seawater.</title>
        <authorList>
            <person name="Tsubouchi T."/>
            <person name="Kaneko Y."/>
        </authorList>
    </citation>
    <scope>NUCLEOTIDE SEQUENCE</scope>
    <source>
        <strain evidence="7">JIR-001</strain>
    </source>
</reference>
<dbReference type="PROSITE" id="PS51257">
    <property type="entry name" value="PROKAR_LIPOPROTEIN"/>
    <property type="match status" value="1"/>
</dbReference>
<keyword evidence="5 6" id="KW-0472">Membrane</keyword>
<accession>A0A8D5UEX8</accession>
<evidence type="ECO:0000313" key="8">
    <source>
        <dbReference type="Proteomes" id="UP000677436"/>
    </source>
</evidence>
<dbReference type="Proteomes" id="UP000677436">
    <property type="component" value="Chromosome"/>
</dbReference>
<dbReference type="Pfam" id="PF13520">
    <property type="entry name" value="AA_permease_2"/>
    <property type="match status" value="1"/>
</dbReference>
<protein>
    <submittedName>
        <fullName evidence="7">Uncharacterized protein</fullName>
    </submittedName>
</protein>
<name>A0A8D5UEX8_9BACL</name>
<dbReference type="PANTHER" id="PTHR42770">
    <property type="entry name" value="AMINO ACID TRANSPORTER-RELATED"/>
    <property type="match status" value="1"/>
</dbReference>
<dbReference type="AlphaFoldDB" id="A0A8D5UEX8"/>
<dbReference type="Gene3D" id="1.20.1740.10">
    <property type="entry name" value="Amino acid/polyamine transporter I"/>
    <property type="match status" value="1"/>
</dbReference>
<comment type="subcellular location">
    <subcellularLocation>
        <location evidence="1">Cell membrane</location>
        <topology evidence="1">Multi-pass membrane protein</topology>
    </subcellularLocation>
</comment>
<evidence type="ECO:0000256" key="5">
    <source>
        <dbReference type="ARBA" id="ARBA00023136"/>
    </source>
</evidence>
<dbReference type="InterPro" id="IPR050367">
    <property type="entry name" value="APC_superfamily"/>
</dbReference>
<sequence length="107" mass="11370">MFFIPKGFISGILTLAACTVGTLFITAGLGGSKGKPADYPLPQALAKVYGEGTLFPTLVAVIGLAGLIASLHGFIIGYSRQTFALSRAGYLPSFLSRLNRWKIPHWA</sequence>
<feature type="transmembrane region" description="Helical" evidence="6">
    <location>
        <begin position="54"/>
        <end position="78"/>
    </location>
</feature>
<keyword evidence="2" id="KW-1003">Cell membrane</keyword>
<organism evidence="7 8">
    <name type="scientific">Polycladomyces abyssicola</name>
    <dbReference type="NCBI Taxonomy" id="1125966"/>
    <lineage>
        <taxon>Bacteria</taxon>
        <taxon>Bacillati</taxon>
        <taxon>Bacillota</taxon>
        <taxon>Bacilli</taxon>
        <taxon>Bacillales</taxon>
        <taxon>Thermoactinomycetaceae</taxon>
        <taxon>Polycladomyces</taxon>
    </lineage>
</organism>
<evidence type="ECO:0000313" key="7">
    <source>
        <dbReference type="EMBL" id="BCU81231.1"/>
    </source>
</evidence>
<evidence type="ECO:0000256" key="3">
    <source>
        <dbReference type="ARBA" id="ARBA00022692"/>
    </source>
</evidence>
<dbReference type="KEGG" id="pabs:JIR001_10140"/>
<reference evidence="7" key="1">
    <citation type="journal article" date="2013" name="Int. J. Syst. Evol. Microbiol.">
        <title>Polycladomyces abyssicola gen. nov., sp. nov., a thermophilic filamentous bacterium isolated from hemipelagic sediment.</title>
        <authorList>
            <person name="Tsubouchi T."/>
            <person name="Shimane Y."/>
            <person name="Mori K."/>
            <person name="Usui K."/>
            <person name="Hiraki T."/>
            <person name="Tame A."/>
            <person name="Uematsu K."/>
            <person name="Maruyama T."/>
            <person name="Hatada Y."/>
        </authorList>
    </citation>
    <scope>NUCLEOTIDE SEQUENCE</scope>
    <source>
        <strain evidence="7">JIR-001</strain>
    </source>
</reference>
<dbReference type="GO" id="GO:0022857">
    <property type="term" value="F:transmembrane transporter activity"/>
    <property type="evidence" value="ECO:0007669"/>
    <property type="project" value="InterPro"/>
</dbReference>
<gene>
    <name evidence="7" type="ORF">JIR001_10140</name>
</gene>